<feature type="domain" description="Peptidase S53" evidence="13">
    <location>
        <begin position="217"/>
        <end position="579"/>
    </location>
</feature>
<comment type="cofactor">
    <cofactor evidence="11">
        <name>Ca(2+)</name>
        <dbReference type="ChEBI" id="CHEBI:29108"/>
    </cofactor>
    <text evidence="11">Binds 1 Ca(2+) ion per subunit.</text>
</comment>
<keyword evidence="12" id="KW-0732">Signal</keyword>
<evidence type="ECO:0000256" key="8">
    <source>
        <dbReference type="ARBA" id="ARBA00022825"/>
    </source>
</evidence>
<evidence type="ECO:0000256" key="12">
    <source>
        <dbReference type="SAM" id="SignalP"/>
    </source>
</evidence>
<evidence type="ECO:0000256" key="4">
    <source>
        <dbReference type="ARBA" id="ARBA00012462"/>
    </source>
</evidence>
<evidence type="ECO:0000256" key="9">
    <source>
        <dbReference type="ARBA" id="ARBA00022837"/>
    </source>
</evidence>
<keyword evidence="7 11" id="KW-0378">Hydrolase</keyword>
<evidence type="ECO:0000259" key="13">
    <source>
        <dbReference type="PROSITE" id="PS51695"/>
    </source>
</evidence>
<feature type="binding site" evidence="11">
    <location>
        <position position="558"/>
    </location>
    <ligand>
        <name>Ca(2+)</name>
        <dbReference type="ChEBI" id="CHEBI:29108"/>
    </ligand>
</feature>
<dbReference type="Pfam" id="PF09286">
    <property type="entry name" value="Pro-kuma_activ"/>
    <property type="match status" value="1"/>
</dbReference>
<dbReference type="GO" id="GO:0046872">
    <property type="term" value="F:metal ion binding"/>
    <property type="evidence" value="ECO:0007669"/>
    <property type="project" value="UniProtKB-UniRule"/>
</dbReference>
<dbReference type="SMART" id="SM00944">
    <property type="entry name" value="Pro-kuma_activ"/>
    <property type="match status" value="1"/>
</dbReference>
<sequence>MILPATFLTSLLLLAAAKTVERRAMVVHESREEPPSGFVNSGPPPSTKGLTLRIGLKPNNMAGLEDALYKVSDPASAAYGHYLTQEEVAEFVKPTDETQAAVSEWLSQNGIPSKPITSAGDVLEVTLPVARANKLLDAVFSVFTHTVTGTNSIRTLEYSIPASLQGHVEFFHPTISFPPPLTAGPKVVGALPKSASTPTVSPDTTPTNDVPASCATVVTPKCLQALYDIPSTAAQQTSNILGVSGFVNEWANSLDLQQFLGMARPDISNQTTFKLQTLDDGINNQTRSAAGVEANLDIQYTVGVATGVPVTFISVGSNGTDGLGGFMDIITTILAEDPATRPRVLSTSYGFNEDEEDVPRSVATHLCNMYAGLGAMGTSLLFSSGDGGVSGSQPNNTCTKFKPTFPSGCPFVTSVGATGGINEVGSSFSSGGFSNYFTVPLYQLPDVPLYLAENALKLPSLDKFNPTGRGFPDVAAQGQSYEVVVDGKTKLVAGTSASTPAFASLIALLNDQLISAGKPPLGFLNPLLYSMRGRAALKDITSGNNPGCNSPGFNAAKGWDPITGLGTPNFKLLKTAVGL</sequence>
<evidence type="ECO:0000256" key="6">
    <source>
        <dbReference type="ARBA" id="ARBA00022723"/>
    </source>
</evidence>
<keyword evidence="8 11" id="KW-0720">Serine protease</keyword>
<feature type="binding site" evidence="11">
    <location>
        <position position="540"/>
    </location>
    <ligand>
        <name>Ca(2+)</name>
        <dbReference type="ChEBI" id="CHEBI:29108"/>
    </ligand>
</feature>
<dbReference type="GO" id="GO:0006508">
    <property type="term" value="P:proteolysis"/>
    <property type="evidence" value="ECO:0007669"/>
    <property type="project" value="UniProtKB-KW"/>
</dbReference>
<keyword evidence="5 11" id="KW-0645">Protease</keyword>
<comment type="caution">
    <text evidence="14">The sequence shown here is derived from an EMBL/GenBank/DDBJ whole genome shotgun (WGS) entry which is preliminary data.</text>
</comment>
<feature type="binding site" evidence="11">
    <location>
        <position position="560"/>
    </location>
    <ligand>
        <name>Ca(2+)</name>
        <dbReference type="ChEBI" id="CHEBI:29108"/>
    </ligand>
</feature>
<dbReference type="Gene3D" id="3.40.50.200">
    <property type="entry name" value="Peptidase S8/S53 domain"/>
    <property type="match status" value="1"/>
</dbReference>
<dbReference type="PANTHER" id="PTHR14218:SF15">
    <property type="entry name" value="TRIPEPTIDYL-PEPTIDASE 1"/>
    <property type="match status" value="1"/>
</dbReference>
<evidence type="ECO:0000256" key="3">
    <source>
        <dbReference type="ARBA" id="ARBA00004239"/>
    </source>
</evidence>
<comment type="function">
    <text evidence="2">Secreted tripeptidyl-peptidase which degrades proteins at acidic pHs and is involved in virulence.</text>
</comment>
<dbReference type="InterPro" id="IPR015366">
    <property type="entry name" value="S53_propep"/>
</dbReference>
<evidence type="ECO:0000313" key="15">
    <source>
        <dbReference type="Proteomes" id="UP001219525"/>
    </source>
</evidence>
<accession>A0AAD6UR37</accession>
<name>A0AAD6UR37_9AGAR</name>
<dbReference type="CDD" id="cd11377">
    <property type="entry name" value="Pro-peptidase_S53"/>
    <property type="match status" value="1"/>
</dbReference>
<dbReference type="InterPro" id="IPR036852">
    <property type="entry name" value="Peptidase_S8/S53_dom_sf"/>
</dbReference>
<dbReference type="EMBL" id="JARJCW010000114">
    <property type="protein sequence ID" value="KAJ7192892.1"/>
    <property type="molecule type" value="Genomic_DNA"/>
</dbReference>
<keyword evidence="9 11" id="KW-0106">Calcium</keyword>
<evidence type="ECO:0000313" key="14">
    <source>
        <dbReference type="EMBL" id="KAJ7192892.1"/>
    </source>
</evidence>
<organism evidence="14 15">
    <name type="scientific">Mycena pura</name>
    <dbReference type="NCBI Taxonomy" id="153505"/>
    <lineage>
        <taxon>Eukaryota</taxon>
        <taxon>Fungi</taxon>
        <taxon>Dikarya</taxon>
        <taxon>Basidiomycota</taxon>
        <taxon>Agaricomycotina</taxon>
        <taxon>Agaricomycetes</taxon>
        <taxon>Agaricomycetidae</taxon>
        <taxon>Agaricales</taxon>
        <taxon>Marasmiineae</taxon>
        <taxon>Mycenaceae</taxon>
        <taxon>Mycena</taxon>
    </lineage>
</organism>
<dbReference type="GO" id="GO:0008240">
    <property type="term" value="F:tripeptidyl-peptidase activity"/>
    <property type="evidence" value="ECO:0007669"/>
    <property type="project" value="UniProtKB-EC"/>
</dbReference>
<dbReference type="InterPro" id="IPR000209">
    <property type="entry name" value="Peptidase_S8/S53_dom"/>
</dbReference>
<evidence type="ECO:0000256" key="5">
    <source>
        <dbReference type="ARBA" id="ARBA00022670"/>
    </source>
</evidence>
<evidence type="ECO:0000256" key="10">
    <source>
        <dbReference type="ARBA" id="ARBA00023145"/>
    </source>
</evidence>
<evidence type="ECO:0000256" key="2">
    <source>
        <dbReference type="ARBA" id="ARBA00002451"/>
    </source>
</evidence>
<dbReference type="PANTHER" id="PTHR14218">
    <property type="entry name" value="PROTEASE S8 TRIPEPTIDYL PEPTIDASE I CLN2"/>
    <property type="match status" value="1"/>
</dbReference>
<reference evidence="14" key="1">
    <citation type="submission" date="2023-03" db="EMBL/GenBank/DDBJ databases">
        <title>Massive genome expansion in bonnet fungi (Mycena s.s.) driven by repeated elements and novel gene families across ecological guilds.</title>
        <authorList>
            <consortium name="Lawrence Berkeley National Laboratory"/>
            <person name="Harder C.B."/>
            <person name="Miyauchi S."/>
            <person name="Viragh M."/>
            <person name="Kuo A."/>
            <person name="Thoen E."/>
            <person name="Andreopoulos B."/>
            <person name="Lu D."/>
            <person name="Skrede I."/>
            <person name="Drula E."/>
            <person name="Henrissat B."/>
            <person name="Morin E."/>
            <person name="Kohler A."/>
            <person name="Barry K."/>
            <person name="LaButti K."/>
            <person name="Morin E."/>
            <person name="Salamov A."/>
            <person name="Lipzen A."/>
            <person name="Mereny Z."/>
            <person name="Hegedus B."/>
            <person name="Baldrian P."/>
            <person name="Stursova M."/>
            <person name="Weitz H."/>
            <person name="Taylor A."/>
            <person name="Grigoriev I.V."/>
            <person name="Nagy L.G."/>
            <person name="Martin F."/>
            <person name="Kauserud H."/>
        </authorList>
    </citation>
    <scope>NUCLEOTIDE SEQUENCE</scope>
    <source>
        <strain evidence="14">9144</strain>
    </source>
</reference>
<keyword evidence="10" id="KW-0865">Zymogen</keyword>
<dbReference type="SUPFAM" id="SSF54897">
    <property type="entry name" value="Protease propeptides/inhibitors"/>
    <property type="match status" value="1"/>
</dbReference>
<feature type="binding site" evidence="11">
    <location>
        <position position="539"/>
    </location>
    <ligand>
        <name>Ca(2+)</name>
        <dbReference type="ChEBI" id="CHEBI:29108"/>
    </ligand>
</feature>
<dbReference type="GO" id="GO:0004252">
    <property type="term" value="F:serine-type endopeptidase activity"/>
    <property type="evidence" value="ECO:0007669"/>
    <property type="project" value="UniProtKB-UniRule"/>
</dbReference>
<feature type="active site" description="Charge relay system" evidence="11">
    <location>
        <position position="293"/>
    </location>
</feature>
<gene>
    <name evidence="14" type="ORF">GGX14DRAFT_528265</name>
</gene>
<evidence type="ECO:0000256" key="1">
    <source>
        <dbReference type="ARBA" id="ARBA00001910"/>
    </source>
</evidence>
<feature type="active site" description="Charge relay system" evidence="11">
    <location>
        <position position="297"/>
    </location>
</feature>
<keyword evidence="15" id="KW-1185">Reference proteome</keyword>
<feature type="active site" description="Charge relay system" evidence="11">
    <location>
        <position position="496"/>
    </location>
</feature>
<evidence type="ECO:0000256" key="11">
    <source>
        <dbReference type="PROSITE-ProRule" id="PRU01032"/>
    </source>
</evidence>
<dbReference type="InterPro" id="IPR050819">
    <property type="entry name" value="Tripeptidyl-peptidase_I"/>
</dbReference>
<feature type="chain" id="PRO_5042168894" description="tripeptidyl-peptidase II" evidence="12">
    <location>
        <begin position="18"/>
        <end position="579"/>
    </location>
</feature>
<feature type="signal peptide" evidence="12">
    <location>
        <begin position="1"/>
        <end position="17"/>
    </location>
</feature>
<comment type="catalytic activity">
    <reaction evidence="1">
        <text>Release of an N-terminal tripeptide from a polypeptide.</text>
        <dbReference type="EC" id="3.4.14.10"/>
    </reaction>
</comment>
<dbReference type="InterPro" id="IPR030400">
    <property type="entry name" value="Sedolisin_dom"/>
</dbReference>
<dbReference type="PROSITE" id="PS51695">
    <property type="entry name" value="SEDOLISIN"/>
    <property type="match status" value="1"/>
</dbReference>
<proteinExistence type="predicted"/>
<comment type="subcellular location">
    <subcellularLocation>
        <location evidence="3">Secreted</location>
        <location evidence="3">Extracellular space</location>
    </subcellularLocation>
</comment>
<dbReference type="Proteomes" id="UP001219525">
    <property type="component" value="Unassembled WGS sequence"/>
</dbReference>
<dbReference type="SUPFAM" id="SSF52743">
    <property type="entry name" value="Subtilisin-like"/>
    <property type="match status" value="1"/>
</dbReference>
<evidence type="ECO:0000256" key="7">
    <source>
        <dbReference type="ARBA" id="ARBA00022801"/>
    </source>
</evidence>
<dbReference type="AlphaFoldDB" id="A0AAD6UR37"/>
<keyword evidence="6 11" id="KW-0479">Metal-binding</keyword>
<dbReference type="GO" id="GO:0005576">
    <property type="term" value="C:extracellular region"/>
    <property type="evidence" value="ECO:0007669"/>
    <property type="project" value="UniProtKB-SubCell"/>
</dbReference>
<dbReference type="CDD" id="cd04056">
    <property type="entry name" value="Peptidases_S53"/>
    <property type="match status" value="1"/>
</dbReference>
<protein>
    <recommendedName>
        <fullName evidence="4">tripeptidyl-peptidase II</fullName>
        <ecNumber evidence="4">3.4.14.10</ecNumber>
    </recommendedName>
</protein>
<dbReference type="Pfam" id="PF00082">
    <property type="entry name" value="Peptidase_S8"/>
    <property type="match status" value="1"/>
</dbReference>
<dbReference type="EC" id="3.4.14.10" evidence="4"/>